<name>A0ABU1TPE1_9FLAO</name>
<accession>A0ABU1TPE1</accession>
<evidence type="ECO:0000313" key="1">
    <source>
        <dbReference type="EMBL" id="MDR6967816.1"/>
    </source>
</evidence>
<proteinExistence type="predicted"/>
<dbReference type="Proteomes" id="UP001255185">
    <property type="component" value="Unassembled WGS sequence"/>
</dbReference>
<keyword evidence="2" id="KW-1185">Reference proteome</keyword>
<organism evidence="1 2">
    <name type="scientific">Flavobacterium arsenatis</name>
    <dbReference type="NCBI Taxonomy" id="1484332"/>
    <lineage>
        <taxon>Bacteria</taxon>
        <taxon>Pseudomonadati</taxon>
        <taxon>Bacteroidota</taxon>
        <taxon>Flavobacteriia</taxon>
        <taxon>Flavobacteriales</taxon>
        <taxon>Flavobacteriaceae</taxon>
        <taxon>Flavobacterium</taxon>
    </lineage>
</organism>
<sequence length="246" mass="27569">MAKNTGLIKFTGKLGNLSARETQYGNIISTPGGFNGDRIRTEERYEATRQLGTEFGRCSKIASQLYSTLTFYLQTLPHPHMYGYIQSLITNIKGCDANSPKGERSFGIGLQTEQGRKMLHHFSFNPKRNLQSVMMQQYDVGLETGKLVLPGFNIQKISFPKSARKLGLQLVLLRLDTETPICRMETSTLFLISPNDENTTIRLEACVPEGKGVLIALLYFGFCSETNGEVYFLKHPKNVLEVVGFL</sequence>
<reference evidence="1 2" key="1">
    <citation type="submission" date="2023-07" db="EMBL/GenBank/DDBJ databases">
        <title>Sorghum-associated microbial communities from plants grown in Nebraska, USA.</title>
        <authorList>
            <person name="Schachtman D."/>
        </authorList>
    </citation>
    <scope>NUCLEOTIDE SEQUENCE [LARGE SCALE GENOMIC DNA]</scope>
    <source>
        <strain evidence="1 2">3773</strain>
    </source>
</reference>
<comment type="caution">
    <text evidence="1">The sequence shown here is derived from an EMBL/GenBank/DDBJ whole genome shotgun (WGS) entry which is preliminary data.</text>
</comment>
<evidence type="ECO:0000313" key="2">
    <source>
        <dbReference type="Proteomes" id="UP001255185"/>
    </source>
</evidence>
<dbReference type="EMBL" id="JAVDVI010000006">
    <property type="protein sequence ID" value="MDR6967816.1"/>
    <property type="molecule type" value="Genomic_DNA"/>
</dbReference>
<protein>
    <submittedName>
        <fullName evidence="1">Uncharacterized protein</fullName>
    </submittedName>
</protein>
<dbReference type="RefSeq" id="WP_310026134.1">
    <property type="nucleotide sequence ID" value="NZ_JAVDVI010000006.1"/>
</dbReference>
<gene>
    <name evidence="1" type="ORF">J2X31_001828</name>
</gene>